<gene>
    <name evidence="2" type="ordered locus">SM11_pC0211</name>
</gene>
<dbReference type="Proteomes" id="UP000009045">
    <property type="component" value="Plasmid pSmeSM11c"/>
</dbReference>
<dbReference type="KEGG" id="smx:SM11_pC0211"/>
<geneLocation type="plasmid" evidence="2 3">
    <name>pSmeSM11c</name>
</geneLocation>
<evidence type="ECO:0000313" key="3">
    <source>
        <dbReference type="Proteomes" id="UP000009045"/>
    </source>
</evidence>
<keyword evidence="2" id="KW-0614">Plasmid</keyword>
<protein>
    <submittedName>
        <fullName evidence="2">Uncharacterized protein</fullName>
    </submittedName>
</protein>
<accession>F7XBR2</accession>
<sequence>MKSPASRAAGGADRLTEHGVDNIAGCEDPAEVVIVGQVSILM</sequence>
<organism evidence="2 3">
    <name type="scientific">Sinorhizobium meliloti (strain SM11)</name>
    <dbReference type="NCBI Taxonomy" id="707241"/>
    <lineage>
        <taxon>Bacteria</taxon>
        <taxon>Pseudomonadati</taxon>
        <taxon>Pseudomonadota</taxon>
        <taxon>Alphaproteobacteria</taxon>
        <taxon>Hyphomicrobiales</taxon>
        <taxon>Rhizobiaceae</taxon>
        <taxon>Sinorhizobium/Ensifer group</taxon>
        <taxon>Sinorhizobium</taxon>
    </lineage>
</organism>
<evidence type="ECO:0000256" key="1">
    <source>
        <dbReference type="SAM" id="MobiDB-lite"/>
    </source>
</evidence>
<name>F7XBR2_SINMM</name>
<reference evidence="2 3" key="1">
    <citation type="journal article" date="2011" name="J. Biotechnol.">
        <title>The complete genome sequence of the dominant Sinorhizobium meliloti field isolate SM11 extends the S. meliloti pan-genome.</title>
        <authorList>
            <person name="Schneiker-Bekel S."/>
            <person name="Wibberg D."/>
            <person name="Bekel T."/>
            <person name="Blom J."/>
            <person name="Linke B."/>
            <person name="Neuweger H."/>
            <person name="Stiens M."/>
            <person name="Vorholter F.J."/>
            <person name="Weidner S."/>
            <person name="Goesmann A."/>
            <person name="Puhler A."/>
            <person name="Schluter A."/>
        </authorList>
    </citation>
    <scope>NUCLEOTIDE SEQUENCE [LARGE SCALE GENOMIC DNA]</scope>
    <source>
        <strain evidence="2 3">SM11</strain>
        <plasmid evidence="3">pSmeSM11c</plasmid>
    </source>
</reference>
<dbReference type="EMBL" id="CP001831">
    <property type="protein sequence ID" value="AEH81284.1"/>
    <property type="molecule type" value="Genomic_DNA"/>
</dbReference>
<evidence type="ECO:0000313" key="2">
    <source>
        <dbReference type="EMBL" id="AEH81284.1"/>
    </source>
</evidence>
<dbReference type="AlphaFoldDB" id="F7XBR2"/>
<dbReference type="HOGENOM" id="CLU_3257919_0_0_5"/>
<feature type="region of interest" description="Disordered" evidence="1">
    <location>
        <begin position="1"/>
        <end position="21"/>
    </location>
</feature>
<dbReference type="RefSeq" id="WP_014531042.1">
    <property type="nucleotide sequence ID" value="NZ_JAJJBH010000005.1"/>
</dbReference>
<dbReference type="PATRIC" id="fig|707241.3.peg.4207"/>
<proteinExistence type="predicted"/>